<dbReference type="GO" id="GO:0016301">
    <property type="term" value="F:kinase activity"/>
    <property type="evidence" value="ECO:0007669"/>
    <property type="project" value="UniProtKB-KW"/>
</dbReference>
<dbReference type="PANTHER" id="PTHR45436">
    <property type="entry name" value="SENSOR HISTIDINE KINASE YKOH"/>
    <property type="match status" value="1"/>
</dbReference>
<dbReference type="InterPro" id="IPR005467">
    <property type="entry name" value="His_kinase_dom"/>
</dbReference>
<keyword evidence="4" id="KW-0597">Phosphoprotein</keyword>
<dbReference type="CDD" id="cd00082">
    <property type="entry name" value="HisKA"/>
    <property type="match status" value="1"/>
</dbReference>
<evidence type="ECO:0000256" key="12">
    <source>
        <dbReference type="SAM" id="Phobius"/>
    </source>
</evidence>
<feature type="transmembrane region" description="Helical" evidence="12">
    <location>
        <begin position="148"/>
        <end position="171"/>
    </location>
</feature>
<evidence type="ECO:0000256" key="3">
    <source>
        <dbReference type="ARBA" id="ARBA00012438"/>
    </source>
</evidence>
<comment type="caution">
    <text evidence="15">The sequence shown here is derived from an EMBL/GenBank/DDBJ whole genome shotgun (WGS) entry which is preliminary data.</text>
</comment>
<evidence type="ECO:0000256" key="11">
    <source>
        <dbReference type="SAM" id="MobiDB-lite"/>
    </source>
</evidence>
<dbReference type="EC" id="2.7.13.3" evidence="3"/>
<evidence type="ECO:0000256" key="8">
    <source>
        <dbReference type="ARBA" id="ARBA00022989"/>
    </source>
</evidence>
<evidence type="ECO:0000313" key="15">
    <source>
        <dbReference type="EMBL" id="MDT0449115.1"/>
    </source>
</evidence>
<organism evidence="15 16">
    <name type="scientific">Streptomyces hesseae</name>
    <dbReference type="NCBI Taxonomy" id="3075519"/>
    <lineage>
        <taxon>Bacteria</taxon>
        <taxon>Bacillati</taxon>
        <taxon>Actinomycetota</taxon>
        <taxon>Actinomycetes</taxon>
        <taxon>Kitasatosporales</taxon>
        <taxon>Streptomycetaceae</taxon>
        <taxon>Streptomyces</taxon>
    </lineage>
</organism>
<accession>A0ABU2SMV5</accession>
<dbReference type="EMBL" id="JAVRFI010000004">
    <property type="protein sequence ID" value="MDT0449115.1"/>
    <property type="molecule type" value="Genomic_DNA"/>
</dbReference>
<evidence type="ECO:0000256" key="10">
    <source>
        <dbReference type="ARBA" id="ARBA00023136"/>
    </source>
</evidence>
<evidence type="ECO:0000256" key="1">
    <source>
        <dbReference type="ARBA" id="ARBA00000085"/>
    </source>
</evidence>
<dbReference type="Gene3D" id="1.10.287.130">
    <property type="match status" value="1"/>
</dbReference>
<dbReference type="SMART" id="SM00387">
    <property type="entry name" value="HATPase_c"/>
    <property type="match status" value="1"/>
</dbReference>
<dbReference type="PANTHER" id="PTHR45436:SF5">
    <property type="entry name" value="SENSOR HISTIDINE KINASE TRCS"/>
    <property type="match status" value="1"/>
</dbReference>
<dbReference type="CDD" id="cd00075">
    <property type="entry name" value="HATPase"/>
    <property type="match status" value="1"/>
</dbReference>
<dbReference type="Pfam" id="PF00672">
    <property type="entry name" value="HAMP"/>
    <property type="match status" value="1"/>
</dbReference>
<dbReference type="InterPro" id="IPR003661">
    <property type="entry name" value="HisK_dim/P_dom"/>
</dbReference>
<dbReference type="InterPro" id="IPR050428">
    <property type="entry name" value="TCS_sensor_his_kinase"/>
</dbReference>
<dbReference type="SMART" id="SM00388">
    <property type="entry name" value="HisKA"/>
    <property type="match status" value="1"/>
</dbReference>
<keyword evidence="6 12" id="KW-0812">Transmembrane</keyword>
<dbReference type="Pfam" id="PF02518">
    <property type="entry name" value="HATPase_c"/>
    <property type="match status" value="1"/>
</dbReference>
<reference evidence="15" key="1">
    <citation type="submission" date="2024-05" db="EMBL/GenBank/DDBJ databases">
        <title>30 novel species of actinomycetes from the DSMZ collection.</title>
        <authorList>
            <person name="Nouioui I."/>
        </authorList>
    </citation>
    <scope>NUCLEOTIDE SEQUENCE</scope>
    <source>
        <strain evidence="15">DSM 40473</strain>
    </source>
</reference>
<dbReference type="PRINTS" id="PR00344">
    <property type="entry name" value="BCTRLSENSOR"/>
</dbReference>
<keyword evidence="8 12" id="KW-1133">Transmembrane helix</keyword>
<feature type="transmembrane region" description="Helical" evidence="12">
    <location>
        <begin position="12"/>
        <end position="32"/>
    </location>
</feature>
<evidence type="ECO:0000256" key="4">
    <source>
        <dbReference type="ARBA" id="ARBA00022553"/>
    </source>
</evidence>
<keyword evidence="5" id="KW-0808">Transferase</keyword>
<proteinExistence type="predicted"/>
<dbReference type="InterPro" id="IPR003660">
    <property type="entry name" value="HAMP_dom"/>
</dbReference>
<evidence type="ECO:0000313" key="16">
    <source>
        <dbReference type="Proteomes" id="UP001180531"/>
    </source>
</evidence>
<evidence type="ECO:0000256" key="2">
    <source>
        <dbReference type="ARBA" id="ARBA00004236"/>
    </source>
</evidence>
<dbReference type="InterPro" id="IPR003594">
    <property type="entry name" value="HATPase_dom"/>
</dbReference>
<evidence type="ECO:0000256" key="5">
    <source>
        <dbReference type="ARBA" id="ARBA00022679"/>
    </source>
</evidence>
<name>A0ABU2SMV5_9ACTN</name>
<dbReference type="Proteomes" id="UP001180531">
    <property type="component" value="Unassembled WGS sequence"/>
</dbReference>
<dbReference type="Gene3D" id="3.30.565.10">
    <property type="entry name" value="Histidine kinase-like ATPase, C-terminal domain"/>
    <property type="match status" value="1"/>
</dbReference>
<feature type="region of interest" description="Disordered" evidence="11">
    <location>
        <begin position="444"/>
        <end position="466"/>
    </location>
</feature>
<protein>
    <recommendedName>
        <fullName evidence="3">histidine kinase</fullName>
        <ecNumber evidence="3">2.7.13.3</ecNumber>
    </recommendedName>
</protein>
<dbReference type="InterPro" id="IPR004358">
    <property type="entry name" value="Sig_transdc_His_kin-like_C"/>
</dbReference>
<sequence>MLSALRTLRTKVTAVVAVAAALAISLAAFMSYRGVSALVADELERGLDDRATIVVGLLAAGLTPPARPDMIEQIVSGQGAVRPLAPGRDTLPVPPDALRVAQTGKGASRADVVVSGTEYGTLTRPLPGGGAVMVGQSYEGAARVDDQFLWRISWTTAAAVGFAALLGWLVLGRILRPVRRLAGATARITTTQDLATPLPPAGSDEIGQLTRSFEHMLAALRRSRAQQQRLVQDAGHELRTPLTSVRGSAELLQRARGRLAPEDEEQILATLVTEAAALDDLVRELVELATDRHSDEEPEAVDLTVVAEDGVRRCRLRTGRVVLVVEDEANPPVPVRARPRALQRCVDNLLSNAVKFSPEGTPVAVRVGGGRLAVRDRGPGIAPGEEHAVFDRFYRGPRTQATPGSGLGLAIVHDIVTADAGTVFATTAAGGGAEVGFVLPPHDQDAVNGPSARRRSRRAARVVAGP</sequence>
<keyword evidence="7 15" id="KW-0418">Kinase</keyword>
<comment type="catalytic activity">
    <reaction evidence="1">
        <text>ATP + protein L-histidine = ADP + protein N-phospho-L-histidine.</text>
        <dbReference type="EC" id="2.7.13.3"/>
    </reaction>
</comment>
<dbReference type="SUPFAM" id="SSF47384">
    <property type="entry name" value="Homodimeric domain of signal transducing histidine kinase"/>
    <property type="match status" value="1"/>
</dbReference>
<feature type="domain" description="Histidine kinase" evidence="13">
    <location>
        <begin position="233"/>
        <end position="443"/>
    </location>
</feature>
<dbReference type="PROSITE" id="PS50885">
    <property type="entry name" value="HAMP"/>
    <property type="match status" value="1"/>
</dbReference>
<dbReference type="Pfam" id="PF00512">
    <property type="entry name" value="HisKA"/>
    <property type="match status" value="1"/>
</dbReference>
<feature type="domain" description="HAMP" evidence="14">
    <location>
        <begin position="172"/>
        <end position="225"/>
    </location>
</feature>
<dbReference type="RefSeq" id="WP_311609694.1">
    <property type="nucleotide sequence ID" value="NZ_JAVRFI010000004.1"/>
</dbReference>
<dbReference type="Gene3D" id="6.10.340.10">
    <property type="match status" value="1"/>
</dbReference>
<comment type="subcellular location">
    <subcellularLocation>
        <location evidence="2">Cell membrane</location>
    </subcellularLocation>
</comment>
<evidence type="ECO:0000259" key="13">
    <source>
        <dbReference type="PROSITE" id="PS50109"/>
    </source>
</evidence>
<keyword evidence="10 12" id="KW-0472">Membrane</keyword>
<dbReference type="SMART" id="SM00304">
    <property type="entry name" value="HAMP"/>
    <property type="match status" value="1"/>
</dbReference>
<evidence type="ECO:0000256" key="7">
    <source>
        <dbReference type="ARBA" id="ARBA00022777"/>
    </source>
</evidence>
<keyword evidence="16" id="KW-1185">Reference proteome</keyword>
<gene>
    <name evidence="15" type="ORF">RM609_08485</name>
</gene>
<dbReference type="InterPro" id="IPR036097">
    <property type="entry name" value="HisK_dim/P_sf"/>
</dbReference>
<dbReference type="InterPro" id="IPR036890">
    <property type="entry name" value="HATPase_C_sf"/>
</dbReference>
<dbReference type="SUPFAM" id="SSF55874">
    <property type="entry name" value="ATPase domain of HSP90 chaperone/DNA topoisomerase II/histidine kinase"/>
    <property type="match status" value="1"/>
</dbReference>
<evidence type="ECO:0000259" key="14">
    <source>
        <dbReference type="PROSITE" id="PS50885"/>
    </source>
</evidence>
<keyword evidence="9" id="KW-0902">Two-component regulatory system</keyword>
<evidence type="ECO:0000256" key="9">
    <source>
        <dbReference type="ARBA" id="ARBA00023012"/>
    </source>
</evidence>
<dbReference type="SUPFAM" id="SSF158472">
    <property type="entry name" value="HAMP domain-like"/>
    <property type="match status" value="1"/>
</dbReference>
<evidence type="ECO:0000256" key="6">
    <source>
        <dbReference type="ARBA" id="ARBA00022692"/>
    </source>
</evidence>
<dbReference type="PROSITE" id="PS50109">
    <property type="entry name" value="HIS_KIN"/>
    <property type="match status" value="1"/>
</dbReference>
<dbReference type="CDD" id="cd06225">
    <property type="entry name" value="HAMP"/>
    <property type="match status" value="1"/>
</dbReference>